<evidence type="ECO:0000313" key="1">
    <source>
        <dbReference type="EMBL" id="GAA5810883.1"/>
    </source>
</evidence>
<evidence type="ECO:0008006" key="3">
    <source>
        <dbReference type="Google" id="ProtNLM"/>
    </source>
</evidence>
<protein>
    <recommendedName>
        <fullName evidence="3">Transposase</fullName>
    </recommendedName>
</protein>
<sequence length="83" mass="9705">MLWRTSACPLKTRTNYPAIIYPLKLCRQCLTGKDTDRNLLWDRDINAALNIRLILEDYINSGYNINSRHATLKRMRDPTLSSH</sequence>
<gene>
    <name evidence="1" type="ORF">MFLAVUS_004311</name>
</gene>
<organism evidence="1 2">
    <name type="scientific">Mucor flavus</name>
    <dbReference type="NCBI Taxonomy" id="439312"/>
    <lineage>
        <taxon>Eukaryota</taxon>
        <taxon>Fungi</taxon>
        <taxon>Fungi incertae sedis</taxon>
        <taxon>Mucoromycota</taxon>
        <taxon>Mucoromycotina</taxon>
        <taxon>Mucoromycetes</taxon>
        <taxon>Mucorales</taxon>
        <taxon>Mucorineae</taxon>
        <taxon>Mucoraceae</taxon>
        <taxon>Mucor</taxon>
    </lineage>
</organism>
<reference evidence="1 2" key="1">
    <citation type="submission" date="2024-04" db="EMBL/GenBank/DDBJ databases">
        <title>genome sequences of Mucor flavus KT1a and Helicostylum pulchrum KT1b strains isolated from the surface of a dry-aged beef.</title>
        <authorList>
            <person name="Toyotome T."/>
            <person name="Hosono M."/>
            <person name="Torimaru M."/>
            <person name="Fukuda K."/>
            <person name="Mikami N."/>
        </authorList>
    </citation>
    <scope>NUCLEOTIDE SEQUENCE [LARGE SCALE GENOMIC DNA]</scope>
    <source>
        <strain evidence="1 2">KT1a</strain>
    </source>
</reference>
<evidence type="ECO:0000313" key="2">
    <source>
        <dbReference type="Proteomes" id="UP001473302"/>
    </source>
</evidence>
<dbReference type="Proteomes" id="UP001473302">
    <property type="component" value="Unassembled WGS sequence"/>
</dbReference>
<dbReference type="EMBL" id="BAABUK010000008">
    <property type="protein sequence ID" value="GAA5810883.1"/>
    <property type="molecule type" value="Genomic_DNA"/>
</dbReference>
<proteinExistence type="predicted"/>
<name>A0ABP9YVJ7_9FUNG</name>
<comment type="caution">
    <text evidence="1">The sequence shown here is derived from an EMBL/GenBank/DDBJ whole genome shotgun (WGS) entry which is preliminary data.</text>
</comment>
<keyword evidence="2" id="KW-1185">Reference proteome</keyword>
<accession>A0ABP9YVJ7</accession>